<protein>
    <submittedName>
        <fullName evidence="4">Ppx/GppA phosphatase</fullName>
    </submittedName>
</protein>
<dbReference type="PIRSF" id="PIRSF001267">
    <property type="entry name" value="Pyrophosphatase_GppA_Ppx"/>
    <property type="match status" value="1"/>
</dbReference>
<dbReference type="SUPFAM" id="SSF53067">
    <property type="entry name" value="Actin-like ATPase domain"/>
    <property type="match status" value="2"/>
</dbReference>
<dbReference type="STRING" id="880070.Cycma_2717"/>
<gene>
    <name evidence="4" type="ordered locus">Cycma_2717</name>
</gene>
<dbReference type="InterPro" id="IPR048950">
    <property type="entry name" value="Ppx_GppA_C"/>
</dbReference>
<dbReference type="eggNOG" id="COG0248">
    <property type="taxonomic scope" value="Bacteria"/>
</dbReference>
<dbReference type="EMBL" id="CP002955">
    <property type="protein sequence ID" value="AEL26456.1"/>
    <property type="molecule type" value="Genomic_DNA"/>
</dbReference>
<dbReference type="Gene3D" id="3.30.420.40">
    <property type="match status" value="1"/>
</dbReference>
<dbReference type="Gene3D" id="3.30.420.150">
    <property type="entry name" value="Exopolyphosphatase. Domain 2"/>
    <property type="match status" value="1"/>
</dbReference>
<proteinExistence type="predicted"/>
<dbReference type="InterPro" id="IPR050273">
    <property type="entry name" value="GppA/Ppx_hydrolase"/>
</dbReference>
<dbReference type="HOGENOM" id="CLU_025908_4_2_10"/>
<dbReference type="PANTHER" id="PTHR30005:SF0">
    <property type="entry name" value="RETROGRADE REGULATION PROTEIN 2"/>
    <property type="match status" value="1"/>
</dbReference>
<dbReference type="InterPro" id="IPR003695">
    <property type="entry name" value="Ppx_GppA_N"/>
</dbReference>
<feature type="domain" description="Ppx/GppA phosphatase N-terminal" evidence="2">
    <location>
        <begin position="17"/>
        <end position="308"/>
    </location>
</feature>
<keyword evidence="1" id="KW-0378">Hydrolase</keyword>
<dbReference type="KEGG" id="cmr:Cycma_2717"/>
<evidence type="ECO:0000256" key="1">
    <source>
        <dbReference type="ARBA" id="ARBA00022801"/>
    </source>
</evidence>
<dbReference type="Gene3D" id="1.10.3210.10">
    <property type="entry name" value="Hypothetical protein af1432"/>
    <property type="match status" value="1"/>
</dbReference>
<feature type="domain" description="Ppx/GppA phosphatase C-terminal" evidence="3">
    <location>
        <begin position="323"/>
        <end position="476"/>
    </location>
</feature>
<dbReference type="Proteomes" id="UP000001635">
    <property type="component" value="Chromosome"/>
</dbReference>
<dbReference type="InterPro" id="IPR030673">
    <property type="entry name" value="PyroPPase_GppA_Ppx"/>
</dbReference>
<dbReference type="GO" id="GO:0016462">
    <property type="term" value="F:pyrophosphatase activity"/>
    <property type="evidence" value="ECO:0007669"/>
    <property type="project" value="TreeGrafter"/>
</dbReference>
<accession>G0IZV4</accession>
<sequence length="510" mass="57394">MNIAAIDIGTNSIHMVIVKVQTKTSFDILIQEKSMVKLGVGVFANKELSQEAMDLGVATVQRYVQLADQYGVDDIIVSATSATREAKNGREFLDRLIHEAGVSPQLISGKEEAKLIFLAVKEAIAMKNENILVLDIGGGSTEAIVGDQKQIHYGNSMKLGVLRLLDYTEGQAKIDAKSQKELKSHIRQVSDMVLEKIKKIGFDRIIGTSGTIRALAEACLIKTDNPAPEIVNAETIPLKELIKLRDRLLETSPKERGEIPGISENRADAIHLGALLLVEILQKLEATSITVSDASLRDGMIINHIEKHGLKIEEVSLGKNLKEKSCIRLAMKYDTDLSEKRHVMGIALQLFDQLKDLHRADNYERDLICYASLIYDIGSFVAFQDFHKHGRYLIKNSQLRGFTNEEVFLLGDMARYHRKKGPTKRHKKFRKLESQQKKRLRLLAGILRIAVGLDKTKNQWVQNVYCIDQKDQLKIKVFGVENLDLEIWEAQRYSDTLAKHLKKEILIIPG</sequence>
<dbReference type="InterPro" id="IPR043129">
    <property type="entry name" value="ATPase_NBD"/>
</dbReference>
<evidence type="ECO:0000259" key="2">
    <source>
        <dbReference type="Pfam" id="PF02541"/>
    </source>
</evidence>
<dbReference type="RefSeq" id="WP_014020747.1">
    <property type="nucleotide sequence ID" value="NC_015914.1"/>
</dbReference>
<evidence type="ECO:0000259" key="3">
    <source>
        <dbReference type="Pfam" id="PF21447"/>
    </source>
</evidence>
<name>G0IZV4_CYCMS</name>
<dbReference type="SUPFAM" id="SSF109604">
    <property type="entry name" value="HD-domain/PDEase-like"/>
    <property type="match status" value="1"/>
</dbReference>
<dbReference type="Pfam" id="PF21447">
    <property type="entry name" value="Ppx-GppA_III"/>
    <property type="match status" value="1"/>
</dbReference>
<dbReference type="CDD" id="cd24006">
    <property type="entry name" value="ASKHA_NBD_PPX_GppA"/>
    <property type="match status" value="1"/>
</dbReference>
<organism evidence="4 5">
    <name type="scientific">Cyclobacterium marinum (strain ATCC 25205 / DSM 745 / LMG 13164 / NCIMB 1802)</name>
    <name type="common">Flectobacillus marinus</name>
    <dbReference type="NCBI Taxonomy" id="880070"/>
    <lineage>
        <taxon>Bacteria</taxon>
        <taxon>Pseudomonadati</taxon>
        <taxon>Bacteroidota</taxon>
        <taxon>Cytophagia</taxon>
        <taxon>Cytophagales</taxon>
        <taxon>Cyclobacteriaceae</taxon>
        <taxon>Cyclobacterium</taxon>
    </lineage>
</organism>
<evidence type="ECO:0000313" key="4">
    <source>
        <dbReference type="EMBL" id="AEL26456.1"/>
    </source>
</evidence>
<dbReference type="AlphaFoldDB" id="G0IZV4"/>
<reference evidence="5" key="1">
    <citation type="submission" date="2011-07" db="EMBL/GenBank/DDBJ databases">
        <title>The complete genome of Cyclobacterium marinum DSM 745.</title>
        <authorList>
            <person name="Lucas S."/>
            <person name="Han J."/>
            <person name="Lapidus A."/>
            <person name="Bruce D."/>
            <person name="Goodwin L."/>
            <person name="Pitluck S."/>
            <person name="Peters L."/>
            <person name="Kyrpides N."/>
            <person name="Mavromatis K."/>
            <person name="Ivanova N."/>
            <person name="Ovchinnikova G."/>
            <person name="Chertkov O."/>
            <person name="Detter J.C."/>
            <person name="Tapia R."/>
            <person name="Han C."/>
            <person name="Land M."/>
            <person name="Hauser L."/>
            <person name="Markowitz V."/>
            <person name="Cheng J.-F."/>
            <person name="Hugenholtz P."/>
            <person name="Woyke T."/>
            <person name="Wu D."/>
            <person name="Tindall B."/>
            <person name="Schuetze A."/>
            <person name="Brambilla E."/>
            <person name="Klenk H.-P."/>
            <person name="Eisen J.A."/>
        </authorList>
    </citation>
    <scope>NUCLEOTIDE SEQUENCE [LARGE SCALE GENOMIC DNA]</scope>
    <source>
        <strain evidence="5">ATCC 25205 / DSM 745 / LMG 13164 / NCIMB 1802</strain>
    </source>
</reference>
<dbReference type="OrthoDB" id="9814545at2"/>
<dbReference type="Pfam" id="PF02541">
    <property type="entry name" value="Ppx-GppA"/>
    <property type="match status" value="1"/>
</dbReference>
<dbReference type="PANTHER" id="PTHR30005">
    <property type="entry name" value="EXOPOLYPHOSPHATASE"/>
    <property type="match status" value="1"/>
</dbReference>
<keyword evidence="5" id="KW-1185">Reference proteome</keyword>
<evidence type="ECO:0000313" key="5">
    <source>
        <dbReference type="Proteomes" id="UP000001635"/>
    </source>
</evidence>